<feature type="domain" description="HTH cro/C1-type" evidence="2">
    <location>
        <begin position="7"/>
        <end position="61"/>
    </location>
</feature>
<dbReference type="Proteomes" id="UP000259273">
    <property type="component" value="Unassembled WGS sequence"/>
</dbReference>
<dbReference type="GO" id="GO:0003700">
    <property type="term" value="F:DNA-binding transcription factor activity"/>
    <property type="evidence" value="ECO:0007669"/>
    <property type="project" value="TreeGrafter"/>
</dbReference>
<name>A0A3C1KJ16_9GAMM</name>
<evidence type="ECO:0000259" key="2">
    <source>
        <dbReference type="PROSITE" id="PS50943"/>
    </source>
</evidence>
<dbReference type="SUPFAM" id="SSF47413">
    <property type="entry name" value="lambda repressor-like DNA-binding domains"/>
    <property type="match status" value="1"/>
</dbReference>
<dbReference type="SMART" id="SM00530">
    <property type="entry name" value="HTH_XRE"/>
    <property type="match status" value="1"/>
</dbReference>
<dbReference type="GO" id="GO:0005829">
    <property type="term" value="C:cytosol"/>
    <property type="evidence" value="ECO:0007669"/>
    <property type="project" value="TreeGrafter"/>
</dbReference>
<dbReference type="GO" id="GO:0003677">
    <property type="term" value="F:DNA binding"/>
    <property type="evidence" value="ECO:0007669"/>
    <property type="project" value="UniProtKB-KW"/>
</dbReference>
<evidence type="ECO:0000313" key="4">
    <source>
        <dbReference type="Proteomes" id="UP000259273"/>
    </source>
</evidence>
<dbReference type="CDD" id="cd00093">
    <property type="entry name" value="HTH_XRE"/>
    <property type="match status" value="1"/>
</dbReference>
<accession>A0A3C1KJ16</accession>
<comment type="caution">
    <text evidence="3">The sequence shown here is derived from an EMBL/GenBank/DDBJ whole genome shotgun (WGS) entry which is preliminary data.</text>
</comment>
<evidence type="ECO:0000256" key="1">
    <source>
        <dbReference type="ARBA" id="ARBA00023125"/>
    </source>
</evidence>
<reference evidence="3 4" key="1">
    <citation type="journal article" date="2018" name="Nat. Biotechnol.">
        <title>A standardized bacterial taxonomy based on genome phylogeny substantially revises the tree of life.</title>
        <authorList>
            <person name="Parks D.H."/>
            <person name="Chuvochina M."/>
            <person name="Waite D.W."/>
            <person name="Rinke C."/>
            <person name="Skarshewski A."/>
            <person name="Chaumeil P.A."/>
            <person name="Hugenholtz P."/>
        </authorList>
    </citation>
    <scope>NUCLEOTIDE SEQUENCE [LARGE SCALE GENOMIC DNA]</scope>
    <source>
        <strain evidence="3">UBA9158</strain>
    </source>
</reference>
<dbReference type="PROSITE" id="PS50943">
    <property type="entry name" value="HTH_CROC1"/>
    <property type="match status" value="1"/>
</dbReference>
<dbReference type="AlphaFoldDB" id="A0A3C1KJ16"/>
<protein>
    <submittedName>
        <fullName evidence="3">XRE family transcriptional regulator</fullName>
    </submittedName>
</protein>
<gene>
    <name evidence="3" type="ORF">DCP75_02555</name>
</gene>
<keyword evidence="1" id="KW-0238">DNA-binding</keyword>
<evidence type="ECO:0000313" key="3">
    <source>
        <dbReference type="EMBL" id="HAN26605.1"/>
    </source>
</evidence>
<dbReference type="InterPro" id="IPR050807">
    <property type="entry name" value="TransReg_Diox_bact_type"/>
</dbReference>
<dbReference type="InterPro" id="IPR001387">
    <property type="entry name" value="Cro/C1-type_HTH"/>
</dbReference>
<proteinExistence type="predicted"/>
<dbReference type="EMBL" id="DMND01000046">
    <property type="protein sequence ID" value="HAN26605.1"/>
    <property type="molecule type" value="Genomic_DNA"/>
</dbReference>
<organism evidence="3 4">
    <name type="scientific">Haliea salexigens</name>
    <dbReference type="NCBI Taxonomy" id="287487"/>
    <lineage>
        <taxon>Bacteria</taxon>
        <taxon>Pseudomonadati</taxon>
        <taxon>Pseudomonadota</taxon>
        <taxon>Gammaproteobacteria</taxon>
        <taxon>Cellvibrionales</taxon>
        <taxon>Halieaceae</taxon>
        <taxon>Haliea</taxon>
    </lineage>
</organism>
<dbReference type="Gene3D" id="1.10.260.40">
    <property type="entry name" value="lambda repressor-like DNA-binding domains"/>
    <property type="match status" value="1"/>
</dbReference>
<dbReference type="PANTHER" id="PTHR46797:SF1">
    <property type="entry name" value="METHYLPHOSPHONATE SYNTHASE"/>
    <property type="match status" value="1"/>
</dbReference>
<dbReference type="PANTHER" id="PTHR46797">
    <property type="entry name" value="HTH-TYPE TRANSCRIPTIONAL REGULATOR"/>
    <property type="match status" value="1"/>
</dbReference>
<dbReference type="Pfam" id="PF01381">
    <property type="entry name" value="HTH_3"/>
    <property type="match status" value="1"/>
</dbReference>
<dbReference type="InterPro" id="IPR010982">
    <property type="entry name" value="Lambda_DNA-bd_dom_sf"/>
</dbReference>
<sequence>MNLGQAIKLCRTRRRVSQADLARQAECSVSYLSMLENNKRDPTLSTMTKIAHALRVPVGILFFLGAEGGDLDGIDKTLQGELARTALELLNEPASNQRTLI</sequence>